<proteinExistence type="predicted"/>
<dbReference type="InterPro" id="IPR039994">
    <property type="entry name" value="NO66-like"/>
</dbReference>
<dbReference type="GO" id="GO:0046872">
    <property type="term" value="F:metal ion binding"/>
    <property type="evidence" value="ECO:0007669"/>
    <property type="project" value="UniProtKB-KW"/>
</dbReference>
<dbReference type="OrthoDB" id="9764016at2"/>
<evidence type="ECO:0000313" key="6">
    <source>
        <dbReference type="Proteomes" id="UP000325787"/>
    </source>
</evidence>
<dbReference type="PROSITE" id="PS51184">
    <property type="entry name" value="JMJC"/>
    <property type="match status" value="1"/>
</dbReference>
<accession>A0A5Q0GRA0</accession>
<evidence type="ECO:0000259" key="4">
    <source>
        <dbReference type="PROSITE" id="PS51184"/>
    </source>
</evidence>
<dbReference type="KEGG" id="ssyi:EKG83_00950"/>
<sequence length="391" mass="42598">MSVLLSGLGKALGSVFGAGFVANGLSREVVFGRIDPRVPAAHFSWADLNEVLSRGWVEPAEFKLASGGRVLPEHLYTTTAGGGHRVLDLRRVDELVRDGASLLIDSLDRVHPGIRRATDDVMRLVGETASCNLFVTFGHSQAFTSHYDEVDTFVVQVLGTKSWQVHGPSEDFPLPEYGDSDPARCPEEVLFDKVLEPGDVIHVPRGWWHTVRGGGGASLHLTFAFTRRTGVDWLRWVVTQLLPEADVRESLARAGTAEQKRAQAQRLVRAFTEKSSELSLDDFFAAEHRHAGGRDLASLPWTARDEHPPATAVVELATVLPPVLEVAGDQVVFTAFGQVIGVPGRFRTACEHLVRERRLTVGELAERSGTPVAETGALVAALLRTRLVTVS</sequence>
<name>A0A5Q0GRA0_SACSY</name>
<dbReference type="SUPFAM" id="SSF51197">
    <property type="entry name" value="Clavaminate synthase-like"/>
    <property type="match status" value="1"/>
</dbReference>
<reference evidence="6" key="1">
    <citation type="journal article" date="2021" name="Curr. Microbiol.">
        <title>Complete genome of nocamycin-producing strain Saccharothrix syringae NRRL B-16468 reveals the biosynthetic potential for secondary metabolites.</title>
        <authorList>
            <person name="Mo X."/>
            <person name="Yang S."/>
        </authorList>
    </citation>
    <scope>NUCLEOTIDE SEQUENCE [LARGE SCALE GENOMIC DNA]</scope>
    <source>
        <strain evidence="6">ATCC 51364 / DSM 43886 / JCM 6844 / KCTC 9398 / NBRC 14523 / NRRL B-16468 / INA 2240</strain>
    </source>
</reference>
<dbReference type="RefSeq" id="WP_051766466.1">
    <property type="nucleotide sequence ID" value="NZ_CP034550.1"/>
</dbReference>
<gene>
    <name evidence="5" type="ORF">EKG83_00950</name>
</gene>
<dbReference type="Pfam" id="PF08007">
    <property type="entry name" value="JmjC_2"/>
    <property type="match status" value="1"/>
</dbReference>
<comment type="cofactor">
    <cofactor evidence="1">
        <name>Fe(2+)</name>
        <dbReference type="ChEBI" id="CHEBI:29033"/>
    </cofactor>
</comment>
<evidence type="ECO:0000313" key="5">
    <source>
        <dbReference type="EMBL" id="QFZ16215.1"/>
    </source>
</evidence>
<dbReference type="EMBL" id="CP034550">
    <property type="protein sequence ID" value="QFZ16215.1"/>
    <property type="molecule type" value="Genomic_DNA"/>
</dbReference>
<dbReference type="AlphaFoldDB" id="A0A5Q0GRA0"/>
<evidence type="ECO:0000256" key="1">
    <source>
        <dbReference type="ARBA" id="ARBA00001954"/>
    </source>
</evidence>
<feature type="domain" description="JmjC" evidence="4">
    <location>
        <begin position="99"/>
        <end position="242"/>
    </location>
</feature>
<evidence type="ECO:0000256" key="3">
    <source>
        <dbReference type="ARBA" id="ARBA00023004"/>
    </source>
</evidence>
<dbReference type="PANTHER" id="PTHR13096:SF8">
    <property type="entry name" value="RIBOSOMAL OXYGENASE 1"/>
    <property type="match status" value="1"/>
</dbReference>
<dbReference type="InterPro" id="IPR003347">
    <property type="entry name" value="JmjC_dom"/>
</dbReference>
<keyword evidence="6" id="KW-1185">Reference proteome</keyword>
<organism evidence="5 6">
    <name type="scientific">Saccharothrix syringae</name>
    <name type="common">Nocardiopsis syringae</name>
    <dbReference type="NCBI Taxonomy" id="103733"/>
    <lineage>
        <taxon>Bacteria</taxon>
        <taxon>Bacillati</taxon>
        <taxon>Actinomycetota</taxon>
        <taxon>Actinomycetes</taxon>
        <taxon>Pseudonocardiales</taxon>
        <taxon>Pseudonocardiaceae</taxon>
        <taxon>Saccharothrix</taxon>
    </lineage>
</organism>
<dbReference type="Gene3D" id="2.60.120.650">
    <property type="entry name" value="Cupin"/>
    <property type="match status" value="1"/>
</dbReference>
<keyword evidence="2" id="KW-0479">Metal-binding</keyword>
<evidence type="ECO:0000256" key="2">
    <source>
        <dbReference type="ARBA" id="ARBA00022723"/>
    </source>
</evidence>
<keyword evidence="3" id="KW-0408">Iron</keyword>
<dbReference type="Proteomes" id="UP000325787">
    <property type="component" value="Chromosome"/>
</dbReference>
<dbReference type="PANTHER" id="PTHR13096">
    <property type="entry name" value="MINA53 MYC INDUCED NUCLEAR ANTIGEN"/>
    <property type="match status" value="1"/>
</dbReference>
<protein>
    <recommendedName>
        <fullName evidence="4">JmjC domain-containing protein</fullName>
    </recommendedName>
</protein>